<dbReference type="PANTHER" id="PTHR43065:SF42">
    <property type="entry name" value="TWO-COMPONENT SENSOR PPRA"/>
    <property type="match status" value="1"/>
</dbReference>
<dbReference type="Pfam" id="PF08269">
    <property type="entry name" value="dCache_2"/>
    <property type="match status" value="1"/>
</dbReference>
<sequence>MDNSGEHRLLRLIKFAPTFLVLFISFIIVIFIYFDSKKTYEEEKKAIETKFLSDSKDNIQAEVIRVYTYIRYLQANTEEYLKKSIKDRVYEAHEIATNIYETYKYTKSKDEIFELIKVALDKVRFNDGRGYFYIDDEFGNKRLLPIDKENEDKNYFEHLDEKGYSFVKTMVETIKNKTERYDEYYWQNPNTKKAAKKIAFYKYLEPFNVVIGTGEYIEDFEKVVQQQALEYISMIRFKDNGYLFVMENNGKLLSHINKDLIGKHYEENVILKDENNNTIDIVEFAKNNEGFYSYLQKNEDNITRKKISYIKSVYNWNWTIGAGFYEDEIINSIEKLQEKNDEKYSSYIKNITLIFAILIFGLLLISKYISKYLEKILKDYKKELEQNQSMLYQKTKMESMGEMIGNITHQWRQPLSIITTSASAMKIQKEMNILNDEIFLEYIAKINSSANHLSQTIDDFKDFFKPNREKSKFFIQDSFNKALNLISSQFNKQNINIIQDIDDINIFSYENQLIQVFINILNNSRDELIKKDYDRYIFIDVKKINQDIVISIKDNAGGISTESINRIFEAYFSTKSKSDGTGIGLYMTKDIIEKQLNGSIKAENISFKYENKNFTGADFIITLKA</sequence>
<dbReference type="SMART" id="SM01049">
    <property type="entry name" value="Cache_2"/>
    <property type="match status" value="2"/>
</dbReference>
<dbReference type="GO" id="GO:0000155">
    <property type="term" value="F:phosphorelay sensor kinase activity"/>
    <property type="evidence" value="ECO:0007669"/>
    <property type="project" value="InterPro"/>
</dbReference>
<dbReference type="InterPro" id="IPR005467">
    <property type="entry name" value="His_kinase_dom"/>
</dbReference>
<evidence type="ECO:0000313" key="12">
    <source>
        <dbReference type="Proteomes" id="UP000252669"/>
    </source>
</evidence>
<evidence type="ECO:0000256" key="8">
    <source>
        <dbReference type="ARBA" id="ARBA00023136"/>
    </source>
</evidence>
<reference evidence="11 12" key="1">
    <citation type="submission" date="2017-10" db="EMBL/GenBank/DDBJ databases">
        <title>Genomics of the genus Arcobacter.</title>
        <authorList>
            <person name="Perez-Cataluna A."/>
            <person name="Figueras M.J."/>
        </authorList>
    </citation>
    <scope>NUCLEOTIDE SEQUENCE [LARGE SCALE GENOMIC DNA]</scope>
    <source>
        <strain evidence="11 12">CECT 9230</strain>
    </source>
</reference>
<keyword evidence="5" id="KW-0597">Phosphoprotein</keyword>
<dbReference type="InterPro" id="IPR036890">
    <property type="entry name" value="HATPase_C_sf"/>
</dbReference>
<evidence type="ECO:0000256" key="9">
    <source>
        <dbReference type="SAM" id="Phobius"/>
    </source>
</evidence>
<dbReference type="PROSITE" id="PS50109">
    <property type="entry name" value="HIS_KIN"/>
    <property type="match status" value="1"/>
</dbReference>
<comment type="subcellular location">
    <subcellularLocation>
        <location evidence="2">Cell membrane</location>
        <topology evidence="2">Multi-pass membrane protein</topology>
    </subcellularLocation>
</comment>
<feature type="domain" description="Histidine kinase" evidence="10">
    <location>
        <begin position="406"/>
        <end position="625"/>
    </location>
</feature>
<dbReference type="Gene3D" id="3.30.565.10">
    <property type="entry name" value="Histidine kinase-like ATPase, C-terminal domain"/>
    <property type="match status" value="1"/>
</dbReference>
<dbReference type="EMBL" id="PDKB01000009">
    <property type="protein sequence ID" value="RBQ29032.1"/>
    <property type="molecule type" value="Genomic_DNA"/>
</dbReference>
<dbReference type="AlphaFoldDB" id="A0A366MUG1"/>
<keyword evidence="12" id="KW-1185">Reference proteome</keyword>
<proteinExistence type="predicted"/>
<dbReference type="SUPFAM" id="SSF55874">
    <property type="entry name" value="ATPase domain of HSP90 chaperone/DNA topoisomerase II/histidine kinase"/>
    <property type="match status" value="1"/>
</dbReference>
<feature type="transmembrane region" description="Helical" evidence="9">
    <location>
        <begin position="12"/>
        <end position="34"/>
    </location>
</feature>
<dbReference type="Gene3D" id="3.30.450.20">
    <property type="entry name" value="PAS domain"/>
    <property type="match status" value="2"/>
</dbReference>
<dbReference type="PANTHER" id="PTHR43065">
    <property type="entry name" value="SENSOR HISTIDINE KINASE"/>
    <property type="match status" value="1"/>
</dbReference>
<keyword evidence="6 9" id="KW-0812">Transmembrane</keyword>
<evidence type="ECO:0000256" key="2">
    <source>
        <dbReference type="ARBA" id="ARBA00004651"/>
    </source>
</evidence>
<evidence type="ECO:0000256" key="5">
    <source>
        <dbReference type="ARBA" id="ARBA00022553"/>
    </source>
</evidence>
<dbReference type="SMART" id="SM00387">
    <property type="entry name" value="HATPase_c"/>
    <property type="match status" value="1"/>
</dbReference>
<dbReference type="EC" id="2.7.13.3" evidence="3"/>
<evidence type="ECO:0000256" key="4">
    <source>
        <dbReference type="ARBA" id="ARBA00022475"/>
    </source>
</evidence>
<dbReference type="OrthoDB" id="5348736at2"/>
<dbReference type="GO" id="GO:0005886">
    <property type="term" value="C:plasma membrane"/>
    <property type="evidence" value="ECO:0007669"/>
    <property type="project" value="UniProtKB-SubCell"/>
</dbReference>
<keyword evidence="7 9" id="KW-1133">Transmembrane helix</keyword>
<comment type="catalytic activity">
    <reaction evidence="1">
        <text>ATP + protein L-histidine = ADP + protein N-phospho-L-histidine.</text>
        <dbReference type="EC" id="2.7.13.3"/>
    </reaction>
</comment>
<dbReference type="CDD" id="cd00082">
    <property type="entry name" value="HisKA"/>
    <property type="match status" value="1"/>
</dbReference>
<keyword evidence="11" id="KW-0808">Transferase</keyword>
<keyword evidence="4" id="KW-1003">Cell membrane</keyword>
<keyword evidence="11" id="KW-0418">Kinase</keyword>
<dbReference type="SUPFAM" id="SSF47384">
    <property type="entry name" value="Homodimeric domain of signal transducing histidine kinase"/>
    <property type="match status" value="1"/>
</dbReference>
<name>A0A366MUG1_9BACT</name>
<dbReference type="Proteomes" id="UP000252669">
    <property type="component" value="Unassembled WGS sequence"/>
</dbReference>
<dbReference type="InterPro" id="IPR004358">
    <property type="entry name" value="Sig_transdc_His_kin-like_C"/>
</dbReference>
<dbReference type="InterPro" id="IPR003594">
    <property type="entry name" value="HATPase_dom"/>
</dbReference>
<organism evidence="11 12">
    <name type="scientific">Aliarcobacter vitoriensis</name>
    <dbReference type="NCBI Taxonomy" id="2011099"/>
    <lineage>
        <taxon>Bacteria</taxon>
        <taxon>Pseudomonadati</taxon>
        <taxon>Campylobacterota</taxon>
        <taxon>Epsilonproteobacteria</taxon>
        <taxon>Campylobacterales</taxon>
        <taxon>Arcobacteraceae</taxon>
        <taxon>Aliarcobacter</taxon>
    </lineage>
</organism>
<dbReference type="PRINTS" id="PR00344">
    <property type="entry name" value="BCTRLSENSOR"/>
</dbReference>
<evidence type="ECO:0000313" key="11">
    <source>
        <dbReference type="EMBL" id="RBQ29032.1"/>
    </source>
</evidence>
<dbReference type="Gene3D" id="1.10.287.130">
    <property type="match status" value="1"/>
</dbReference>
<accession>A0A366MUG1</accession>
<dbReference type="InterPro" id="IPR003661">
    <property type="entry name" value="HisK_dim/P_dom"/>
</dbReference>
<feature type="transmembrane region" description="Helical" evidence="9">
    <location>
        <begin position="347"/>
        <end position="365"/>
    </location>
</feature>
<protein>
    <recommendedName>
        <fullName evidence="3">histidine kinase</fullName>
        <ecNumber evidence="3">2.7.13.3</ecNumber>
    </recommendedName>
</protein>
<evidence type="ECO:0000256" key="3">
    <source>
        <dbReference type="ARBA" id="ARBA00012438"/>
    </source>
</evidence>
<evidence type="ECO:0000259" key="10">
    <source>
        <dbReference type="PROSITE" id="PS50109"/>
    </source>
</evidence>
<dbReference type="SMART" id="SM00388">
    <property type="entry name" value="HisKA"/>
    <property type="match status" value="1"/>
</dbReference>
<dbReference type="InterPro" id="IPR033480">
    <property type="entry name" value="sCache_2"/>
</dbReference>
<dbReference type="Pfam" id="PF00512">
    <property type="entry name" value="HisKA"/>
    <property type="match status" value="1"/>
</dbReference>
<dbReference type="InterPro" id="IPR036097">
    <property type="entry name" value="HisK_dim/P_sf"/>
</dbReference>
<dbReference type="Pfam" id="PF02518">
    <property type="entry name" value="HATPase_c"/>
    <property type="match status" value="1"/>
</dbReference>
<comment type="caution">
    <text evidence="11">The sequence shown here is derived from an EMBL/GenBank/DDBJ whole genome shotgun (WGS) entry which is preliminary data.</text>
</comment>
<evidence type="ECO:0000256" key="7">
    <source>
        <dbReference type="ARBA" id="ARBA00022989"/>
    </source>
</evidence>
<dbReference type="InterPro" id="IPR004010">
    <property type="entry name" value="Double_Cache_2"/>
</dbReference>
<gene>
    <name evidence="11" type="ORF">CRU91_06575</name>
</gene>
<evidence type="ECO:0000256" key="1">
    <source>
        <dbReference type="ARBA" id="ARBA00000085"/>
    </source>
</evidence>
<evidence type="ECO:0000256" key="6">
    <source>
        <dbReference type="ARBA" id="ARBA00022692"/>
    </source>
</evidence>
<keyword evidence="8 9" id="KW-0472">Membrane</keyword>
<dbReference type="RefSeq" id="WP_113894429.1">
    <property type="nucleotide sequence ID" value="NZ_JANJGA010000005.1"/>
</dbReference>